<dbReference type="PANTHER" id="PTHR22950:SF332">
    <property type="entry name" value="AMINO ACID TRANSPORTER (EUROFUNG)"/>
    <property type="match status" value="1"/>
</dbReference>
<dbReference type="GO" id="GO:0005774">
    <property type="term" value="C:vacuolar membrane"/>
    <property type="evidence" value="ECO:0007669"/>
    <property type="project" value="TreeGrafter"/>
</dbReference>
<evidence type="ECO:0000256" key="5">
    <source>
        <dbReference type="ARBA" id="ARBA00023136"/>
    </source>
</evidence>
<sequence>MSAPDKAQGARAVSQDRRDIESLAHVVAEHLPSGYTAAEFHASASSQDGKDNPSSSSSAVPTPSATEESSLKLQGGDIHRELFKIDAAARVQMHRRANTFHNTREFRQDDDNRSLTVGDQLAPGGFRRAFLHQKHGHDFLAARMPVTRNFVEFLDLYGSFAGEDLVDSDDEAVSDGEGEDEEQRGETRPLLGPRMSSRAVRTLRSANAGTTKTFFTLIKAFIGTGVMFLPKAFNNGGLLFSSLAMLGVSAVSMWAFHLLLQCKKQYGGGYGELGHTISGEKMRSLILWSITLSQLGFVSAGIVFVAENMLTFLNAVTKGNSPLSSVGIILMQLLLLVPLAWIRNISKLGPAALLADACILIGISYIYWYDVGTLATQGIHESVVLFNPEKYTLMIGSAIFTFEGIGLILPIQSSMAKPQHFEWLLATVMLLITIIFTSVGAMCYATFGELTQIEIINNFPQDSKLVNAVQFLYSVAVLVGTPVQLFPALRILEGKVFGKRSGKKSLRTKWVKNAFRVAMVAFCGAVSIAGTGNLDKFVALIGSVACIPLVYVYPAYLHYIGVATTPGERAGDIAMMILGTVGMVYTTSITVVNSFL</sequence>
<dbReference type="Proteomes" id="UP001286456">
    <property type="component" value="Unassembled WGS sequence"/>
</dbReference>
<feature type="transmembrane region" description="Helical" evidence="7">
    <location>
        <begin position="391"/>
        <end position="411"/>
    </location>
</feature>
<dbReference type="AlphaFoldDB" id="A0AAE0MHF3"/>
<gene>
    <name evidence="9" type="ORF">B0T19DRAFT_416433</name>
</gene>
<comment type="caution">
    <text evidence="9">The sequence shown here is derived from an EMBL/GenBank/DDBJ whole genome shotgun (WGS) entry which is preliminary data.</text>
</comment>
<feature type="transmembrane region" description="Helical" evidence="7">
    <location>
        <begin position="214"/>
        <end position="233"/>
    </location>
</feature>
<feature type="transmembrane region" description="Helical" evidence="7">
    <location>
        <begin position="285"/>
        <end position="306"/>
    </location>
</feature>
<dbReference type="Pfam" id="PF01490">
    <property type="entry name" value="Aa_trans"/>
    <property type="match status" value="1"/>
</dbReference>
<feature type="compositionally biased region" description="Acidic residues" evidence="6">
    <location>
        <begin position="168"/>
        <end position="183"/>
    </location>
</feature>
<name>A0AAE0MHF3_9PEZI</name>
<feature type="domain" description="Amino acid transporter transmembrane" evidence="8">
    <location>
        <begin position="208"/>
        <end position="590"/>
    </location>
</feature>
<feature type="transmembrane region" description="Helical" evidence="7">
    <location>
        <begin position="423"/>
        <end position="447"/>
    </location>
</feature>
<organism evidence="9 10">
    <name type="scientific">Cercophora scortea</name>
    <dbReference type="NCBI Taxonomy" id="314031"/>
    <lineage>
        <taxon>Eukaryota</taxon>
        <taxon>Fungi</taxon>
        <taxon>Dikarya</taxon>
        <taxon>Ascomycota</taxon>
        <taxon>Pezizomycotina</taxon>
        <taxon>Sordariomycetes</taxon>
        <taxon>Sordariomycetidae</taxon>
        <taxon>Sordariales</taxon>
        <taxon>Lasiosphaeriaceae</taxon>
        <taxon>Cercophora</taxon>
    </lineage>
</organism>
<feature type="transmembrane region" description="Helical" evidence="7">
    <location>
        <begin position="349"/>
        <end position="368"/>
    </location>
</feature>
<feature type="transmembrane region" description="Helical" evidence="7">
    <location>
        <begin position="467"/>
        <end position="492"/>
    </location>
</feature>
<feature type="transmembrane region" description="Helical" evidence="7">
    <location>
        <begin position="537"/>
        <end position="561"/>
    </location>
</feature>
<evidence type="ECO:0000313" key="10">
    <source>
        <dbReference type="Proteomes" id="UP001286456"/>
    </source>
</evidence>
<dbReference type="EMBL" id="JAUEPO010000002">
    <property type="protein sequence ID" value="KAK3332746.1"/>
    <property type="molecule type" value="Genomic_DNA"/>
</dbReference>
<protein>
    <submittedName>
        <fullName evidence="9">Transmembrane amino acid transporter protein-domain-containing protein</fullName>
    </submittedName>
</protein>
<evidence type="ECO:0000256" key="3">
    <source>
        <dbReference type="ARBA" id="ARBA00022692"/>
    </source>
</evidence>
<evidence type="ECO:0000256" key="6">
    <source>
        <dbReference type="SAM" id="MobiDB-lite"/>
    </source>
</evidence>
<evidence type="ECO:0000256" key="1">
    <source>
        <dbReference type="ARBA" id="ARBA00004141"/>
    </source>
</evidence>
<feature type="transmembrane region" description="Helical" evidence="7">
    <location>
        <begin position="239"/>
        <end position="260"/>
    </location>
</feature>
<reference evidence="9" key="1">
    <citation type="journal article" date="2023" name="Mol. Phylogenet. Evol.">
        <title>Genome-scale phylogeny and comparative genomics of the fungal order Sordariales.</title>
        <authorList>
            <person name="Hensen N."/>
            <person name="Bonometti L."/>
            <person name="Westerberg I."/>
            <person name="Brannstrom I.O."/>
            <person name="Guillou S."/>
            <person name="Cros-Aarteil S."/>
            <person name="Calhoun S."/>
            <person name="Haridas S."/>
            <person name="Kuo A."/>
            <person name="Mondo S."/>
            <person name="Pangilinan J."/>
            <person name="Riley R."/>
            <person name="LaButti K."/>
            <person name="Andreopoulos B."/>
            <person name="Lipzen A."/>
            <person name="Chen C."/>
            <person name="Yan M."/>
            <person name="Daum C."/>
            <person name="Ng V."/>
            <person name="Clum A."/>
            <person name="Steindorff A."/>
            <person name="Ohm R.A."/>
            <person name="Martin F."/>
            <person name="Silar P."/>
            <person name="Natvig D.O."/>
            <person name="Lalanne C."/>
            <person name="Gautier V."/>
            <person name="Ament-Velasquez S.L."/>
            <person name="Kruys A."/>
            <person name="Hutchinson M.I."/>
            <person name="Powell A.J."/>
            <person name="Barry K."/>
            <person name="Miller A.N."/>
            <person name="Grigoriev I.V."/>
            <person name="Debuchy R."/>
            <person name="Gladieux P."/>
            <person name="Hiltunen Thoren M."/>
            <person name="Johannesson H."/>
        </authorList>
    </citation>
    <scope>NUCLEOTIDE SEQUENCE</scope>
    <source>
        <strain evidence="9">SMH4131-1</strain>
    </source>
</reference>
<feature type="transmembrane region" description="Helical" evidence="7">
    <location>
        <begin position="513"/>
        <end position="531"/>
    </location>
</feature>
<reference evidence="9" key="2">
    <citation type="submission" date="2023-06" db="EMBL/GenBank/DDBJ databases">
        <authorList>
            <consortium name="Lawrence Berkeley National Laboratory"/>
            <person name="Haridas S."/>
            <person name="Hensen N."/>
            <person name="Bonometti L."/>
            <person name="Westerberg I."/>
            <person name="Brannstrom I.O."/>
            <person name="Guillou S."/>
            <person name="Cros-Aarteil S."/>
            <person name="Calhoun S."/>
            <person name="Kuo A."/>
            <person name="Mondo S."/>
            <person name="Pangilinan J."/>
            <person name="Riley R."/>
            <person name="Labutti K."/>
            <person name="Andreopoulos B."/>
            <person name="Lipzen A."/>
            <person name="Chen C."/>
            <person name="Yanf M."/>
            <person name="Daum C."/>
            <person name="Ng V."/>
            <person name="Clum A."/>
            <person name="Steindorff A."/>
            <person name="Ohm R."/>
            <person name="Martin F."/>
            <person name="Silar P."/>
            <person name="Natvig D."/>
            <person name="Lalanne C."/>
            <person name="Gautier V."/>
            <person name="Ament-Velasquez S.L."/>
            <person name="Kruys A."/>
            <person name="Hutchinson M.I."/>
            <person name="Powell A.J."/>
            <person name="Barry K."/>
            <person name="Miller A.N."/>
            <person name="Grigoriev I.V."/>
            <person name="Debuchy R."/>
            <person name="Gladieux P."/>
            <person name="Thoren M.H."/>
            <person name="Johannesson H."/>
        </authorList>
    </citation>
    <scope>NUCLEOTIDE SEQUENCE</scope>
    <source>
        <strain evidence="9">SMH4131-1</strain>
    </source>
</reference>
<feature type="region of interest" description="Disordered" evidence="6">
    <location>
        <begin position="168"/>
        <end position="193"/>
    </location>
</feature>
<evidence type="ECO:0000256" key="2">
    <source>
        <dbReference type="ARBA" id="ARBA00008066"/>
    </source>
</evidence>
<accession>A0AAE0MHF3</accession>
<feature type="transmembrane region" description="Helical" evidence="7">
    <location>
        <begin position="573"/>
        <end position="595"/>
    </location>
</feature>
<evidence type="ECO:0000259" key="8">
    <source>
        <dbReference type="Pfam" id="PF01490"/>
    </source>
</evidence>
<feature type="region of interest" description="Disordered" evidence="6">
    <location>
        <begin position="38"/>
        <end position="73"/>
    </location>
</feature>
<evidence type="ECO:0000313" key="9">
    <source>
        <dbReference type="EMBL" id="KAK3332746.1"/>
    </source>
</evidence>
<evidence type="ECO:0000256" key="7">
    <source>
        <dbReference type="SAM" id="Phobius"/>
    </source>
</evidence>
<keyword evidence="5 7" id="KW-0472">Membrane</keyword>
<comment type="similarity">
    <text evidence="2">Belongs to the amino acid/polyamine transporter 2 family.</text>
</comment>
<proteinExistence type="inferred from homology"/>
<dbReference type="InterPro" id="IPR013057">
    <property type="entry name" value="AA_transpt_TM"/>
</dbReference>
<dbReference type="PANTHER" id="PTHR22950">
    <property type="entry name" value="AMINO ACID TRANSPORTER"/>
    <property type="match status" value="1"/>
</dbReference>
<dbReference type="GO" id="GO:0005302">
    <property type="term" value="F:L-tyrosine transmembrane transporter activity"/>
    <property type="evidence" value="ECO:0007669"/>
    <property type="project" value="TreeGrafter"/>
</dbReference>
<evidence type="ECO:0000256" key="4">
    <source>
        <dbReference type="ARBA" id="ARBA00022989"/>
    </source>
</evidence>
<feature type="transmembrane region" description="Helical" evidence="7">
    <location>
        <begin position="326"/>
        <end position="342"/>
    </location>
</feature>
<keyword evidence="3 7" id="KW-0812">Transmembrane</keyword>
<feature type="compositionally biased region" description="Low complexity" evidence="6">
    <location>
        <begin position="53"/>
        <end position="66"/>
    </location>
</feature>
<comment type="subcellular location">
    <subcellularLocation>
        <location evidence="1">Membrane</location>
        <topology evidence="1">Multi-pass membrane protein</topology>
    </subcellularLocation>
</comment>
<keyword evidence="4 7" id="KW-1133">Transmembrane helix</keyword>
<keyword evidence="10" id="KW-1185">Reference proteome</keyword>